<sequence>MKLLSRIRTLARVKALPEGNLPEVAQVVAIIMDGNGRWARRRGLPVAAGHRAGTKALRRTVEAAIDVGIQHIVVYAFSTENWSRPQDEVDALMDIFGETIERELPDLAEQGVRVRFIGRRDRAPESLRARMESMEDRTALNSRLGLWIAFDYGGRAELVEATRRIAESGLEPSEIDENVLAAHLYAPELPDPDLLIRTSGELRVSNFLLWQLAYAELVFVDTLWPDFGEEALKKALSEYATRRRRFGGR</sequence>
<dbReference type="GO" id="GO:0016094">
    <property type="term" value="P:polyprenol biosynthetic process"/>
    <property type="evidence" value="ECO:0007669"/>
    <property type="project" value="TreeGrafter"/>
</dbReference>
<proteinExistence type="inferred from homology"/>
<dbReference type="PANTHER" id="PTHR10291">
    <property type="entry name" value="DEHYDRODOLICHYL DIPHOSPHATE SYNTHASE FAMILY MEMBER"/>
    <property type="match status" value="1"/>
</dbReference>
<dbReference type="GO" id="GO:0005829">
    <property type="term" value="C:cytosol"/>
    <property type="evidence" value="ECO:0007669"/>
    <property type="project" value="TreeGrafter"/>
</dbReference>
<dbReference type="EMBL" id="CAEZXP010000003">
    <property type="protein sequence ID" value="CAB4697639.1"/>
    <property type="molecule type" value="Genomic_DNA"/>
</dbReference>
<protein>
    <submittedName>
        <fullName evidence="3">Unannotated protein</fullName>
    </submittedName>
</protein>
<dbReference type="GO" id="GO:0000287">
    <property type="term" value="F:magnesium ion binding"/>
    <property type="evidence" value="ECO:0007669"/>
    <property type="project" value="TreeGrafter"/>
</dbReference>
<dbReference type="GO" id="GO:0008834">
    <property type="term" value="F:ditrans,polycis-undecaprenyl-diphosphate synthase [(2E,6E)-farnesyl-diphosphate specific] activity"/>
    <property type="evidence" value="ECO:0007669"/>
    <property type="project" value="TreeGrafter"/>
</dbReference>
<comment type="cofactor">
    <cofactor evidence="1">
        <name>Mg(2+)</name>
        <dbReference type="ChEBI" id="CHEBI:18420"/>
    </cofactor>
</comment>
<dbReference type="CDD" id="cd00475">
    <property type="entry name" value="Cis_IPPS"/>
    <property type="match status" value="1"/>
</dbReference>
<name>A0A6J6PG59_9ZZZZ</name>
<evidence type="ECO:0000256" key="2">
    <source>
        <dbReference type="ARBA" id="ARBA00022679"/>
    </source>
</evidence>
<dbReference type="InterPro" id="IPR018520">
    <property type="entry name" value="UPP_synth-like_CS"/>
</dbReference>
<dbReference type="InterPro" id="IPR036424">
    <property type="entry name" value="UPP_synth-like_sf"/>
</dbReference>
<dbReference type="NCBIfam" id="TIGR00055">
    <property type="entry name" value="uppS"/>
    <property type="match status" value="1"/>
</dbReference>
<gene>
    <name evidence="3" type="ORF">UFOPK2399_01131</name>
</gene>
<dbReference type="PROSITE" id="PS01066">
    <property type="entry name" value="UPP_SYNTHASE"/>
    <property type="match status" value="1"/>
</dbReference>
<evidence type="ECO:0000313" key="3">
    <source>
        <dbReference type="EMBL" id="CAB4697639.1"/>
    </source>
</evidence>
<keyword evidence="2" id="KW-0808">Transferase</keyword>
<dbReference type="InterPro" id="IPR001441">
    <property type="entry name" value="UPP_synth-like"/>
</dbReference>
<dbReference type="Gene3D" id="3.40.1180.10">
    <property type="entry name" value="Decaprenyl diphosphate synthase-like"/>
    <property type="match status" value="1"/>
</dbReference>
<dbReference type="FunFam" id="3.40.1180.10:FF:000001">
    <property type="entry name" value="(2E,6E)-farnesyl-diphosphate-specific ditrans,polycis-undecaprenyl-diphosphate synthase"/>
    <property type="match status" value="1"/>
</dbReference>
<dbReference type="SUPFAM" id="SSF64005">
    <property type="entry name" value="Undecaprenyl diphosphate synthase"/>
    <property type="match status" value="1"/>
</dbReference>
<evidence type="ECO:0000256" key="1">
    <source>
        <dbReference type="ARBA" id="ARBA00001946"/>
    </source>
</evidence>
<dbReference type="GO" id="GO:0030145">
    <property type="term" value="F:manganese ion binding"/>
    <property type="evidence" value="ECO:0007669"/>
    <property type="project" value="TreeGrafter"/>
</dbReference>
<dbReference type="Pfam" id="PF01255">
    <property type="entry name" value="Prenyltransf"/>
    <property type="match status" value="1"/>
</dbReference>
<organism evidence="3">
    <name type="scientific">freshwater metagenome</name>
    <dbReference type="NCBI Taxonomy" id="449393"/>
    <lineage>
        <taxon>unclassified sequences</taxon>
        <taxon>metagenomes</taxon>
        <taxon>ecological metagenomes</taxon>
    </lineage>
</organism>
<dbReference type="HAMAP" id="MF_01139">
    <property type="entry name" value="ISPT"/>
    <property type="match status" value="1"/>
</dbReference>
<dbReference type="PANTHER" id="PTHR10291:SF0">
    <property type="entry name" value="DEHYDRODOLICHYL DIPHOSPHATE SYNTHASE 2"/>
    <property type="match status" value="1"/>
</dbReference>
<accession>A0A6J6PG59</accession>
<reference evidence="3" key="1">
    <citation type="submission" date="2020-05" db="EMBL/GenBank/DDBJ databases">
        <authorList>
            <person name="Chiriac C."/>
            <person name="Salcher M."/>
            <person name="Ghai R."/>
            <person name="Kavagutti S V."/>
        </authorList>
    </citation>
    <scope>NUCLEOTIDE SEQUENCE</scope>
</reference>
<dbReference type="AlphaFoldDB" id="A0A6J6PG59"/>